<accession>A0A3M7QX29</accession>
<protein>
    <submittedName>
        <fullName evidence="1">Uncharacterized protein</fullName>
    </submittedName>
</protein>
<proteinExistence type="predicted"/>
<dbReference type="AlphaFoldDB" id="A0A3M7QX29"/>
<organism evidence="1 2">
    <name type="scientific">Brachionus plicatilis</name>
    <name type="common">Marine rotifer</name>
    <name type="synonym">Brachionus muelleri</name>
    <dbReference type="NCBI Taxonomy" id="10195"/>
    <lineage>
        <taxon>Eukaryota</taxon>
        <taxon>Metazoa</taxon>
        <taxon>Spiralia</taxon>
        <taxon>Gnathifera</taxon>
        <taxon>Rotifera</taxon>
        <taxon>Eurotatoria</taxon>
        <taxon>Monogononta</taxon>
        <taxon>Pseudotrocha</taxon>
        <taxon>Ploima</taxon>
        <taxon>Brachionidae</taxon>
        <taxon>Brachionus</taxon>
    </lineage>
</organism>
<gene>
    <name evidence="1" type="ORF">BpHYR1_042442</name>
</gene>
<dbReference type="EMBL" id="REGN01004915">
    <property type="protein sequence ID" value="RNA15664.1"/>
    <property type="molecule type" value="Genomic_DNA"/>
</dbReference>
<evidence type="ECO:0000313" key="2">
    <source>
        <dbReference type="Proteomes" id="UP000276133"/>
    </source>
</evidence>
<evidence type="ECO:0000313" key="1">
    <source>
        <dbReference type="EMBL" id="RNA15664.1"/>
    </source>
</evidence>
<dbReference type="Proteomes" id="UP000276133">
    <property type="component" value="Unassembled WGS sequence"/>
</dbReference>
<name>A0A3M7QX29_BRAPC</name>
<comment type="caution">
    <text evidence="1">The sequence shown here is derived from an EMBL/GenBank/DDBJ whole genome shotgun (WGS) entry which is preliminary data.</text>
</comment>
<keyword evidence="2" id="KW-1185">Reference proteome</keyword>
<sequence length="71" mass="8440">MVMCEKFESGSLNIELDLISSHLVLSNFNCKFCLNIFMLKLQFYMLDLLLHDNFMFKLRDLLKIVKILTSY</sequence>
<reference evidence="1 2" key="1">
    <citation type="journal article" date="2018" name="Sci. Rep.">
        <title>Genomic signatures of local adaptation to the degree of environmental predictability in rotifers.</title>
        <authorList>
            <person name="Franch-Gras L."/>
            <person name="Hahn C."/>
            <person name="Garcia-Roger E.M."/>
            <person name="Carmona M.J."/>
            <person name="Serra M."/>
            <person name="Gomez A."/>
        </authorList>
    </citation>
    <scope>NUCLEOTIDE SEQUENCE [LARGE SCALE GENOMIC DNA]</scope>
    <source>
        <strain evidence="1">HYR1</strain>
    </source>
</reference>